<sequence>MPSPAPGSAPTEHGPGPTRHPRALEPLVVAVTVLVSILGAAIGIHMITTLGVSPNTSVIGAVIAMLIGRAGLLGLRSMRDTNRQNLIQTSISGATFAAANALLTPIAIPFLFGRPELVWPMLLGASIGLVIDALILYKAFGSRFLPADAAWPPGVAAAETIKAGDRGGRQAALLVGGGVVGVGASFLGLPMSAAGVAMIGNIWSLLMFAVGLLISQYVPILFDFDLAGHYVPHGVMIGAGVVALAQIVVILAGRQSKREADREAARAVAAQDDPSLAYTVTRGQLGRVLGSGYALFVLGAVVLAVTGGVWADLPWWGVIGFVLFAGVAALVHELIVGLAAMHAGWFPAFAVTLIFLILGLALGIPAIPLALLVGYCAATGPAFADMGYDFKAGWILRRDRRPYTAFELDGRRQQLLSSMIGFAVAIGMVALLWRGLFEGGAIPPTAVVYADTIKAGLTDPGVLVQLVLWAIPGALIQLLGGPGRQMGVLLATGLLIATPNAGWLVLAALAIRIAWQRYRGEQGEQEIGLVGAGLIAGDSIYSVGTIFNR</sequence>
<keyword evidence="4 7" id="KW-1133">Transmembrane helix</keyword>
<evidence type="ECO:0000256" key="7">
    <source>
        <dbReference type="SAM" id="Phobius"/>
    </source>
</evidence>
<keyword evidence="3 7" id="KW-0812">Transmembrane</keyword>
<feature type="transmembrane region" description="Helical" evidence="7">
    <location>
        <begin position="27"/>
        <end position="52"/>
    </location>
</feature>
<feature type="region of interest" description="Disordered" evidence="6">
    <location>
        <begin position="1"/>
        <end position="21"/>
    </location>
</feature>
<feature type="transmembrane region" description="Helical" evidence="7">
    <location>
        <begin position="372"/>
        <end position="394"/>
    </location>
</feature>
<comment type="subcellular location">
    <subcellularLocation>
        <location evidence="1">Membrane</location>
        <topology evidence="1">Multi-pass membrane protein</topology>
    </subcellularLocation>
</comment>
<feature type="transmembrane region" description="Helical" evidence="7">
    <location>
        <begin position="488"/>
        <end position="515"/>
    </location>
</feature>
<keyword evidence="9" id="KW-1185">Reference proteome</keyword>
<evidence type="ECO:0000313" key="8">
    <source>
        <dbReference type="EMBL" id="MFC3996023.1"/>
    </source>
</evidence>
<organism evidence="8 9">
    <name type="scientific">Nocardiopsis sediminis</name>
    <dbReference type="NCBI Taxonomy" id="1778267"/>
    <lineage>
        <taxon>Bacteria</taxon>
        <taxon>Bacillati</taxon>
        <taxon>Actinomycetota</taxon>
        <taxon>Actinomycetes</taxon>
        <taxon>Streptosporangiales</taxon>
        <taxon>Nocardiopsidaceae</taxon>
        <taxon>Nocardiopsis</taxon>
    </lineage>
</organism>
<feature type="transmembrane region" description="Helical" evidence="7">
    <location>
        <begin position="196"/>
        <end position="218"/>
    </location>
</feature>
<evidence type="ECO:0000256" key="6">
    <source>
        <dbReference type="SAM" id="MobiDB-lite"/>
    </source>
</evidence>
<feature type="transmembrane region" description="Helical" evidence="7">
    <location>
        <begin position="58"/>
        <end position="75"/>
    </location>
</feature>
<keyword evidence="2" id="KW-0813">Transport</keyword>
<reference evidence="9" key="1">
    <citation type="journal article" date="2019" name="Int. J. Syst. Evol. Microbiol.">
        <title>The Global Catalogue of Microorganisms (GCM) 10K type strain sequencing project: providing services to taxonomists for standard genome sequencing and annotation.</title>
        <authorList>
            <consortium name="The Broad Institute Genomics Platform"/>
            <consortium name="The Broad Institute Genome Sequencing Center for Infectious Disease"/>
            <person name="Wu L."/>
            <person name="Ma J."/>
        </authorList>
    </citation>
    <scope>NUCLEOTIDE SEQUENCE [LARGE SCALE GENOMIC DNA]</scope>
    <source>
        <strain evidence="9">TBRC 1826</strain>
    </source>
</reference>
<evidence type="ECO:0000313" key="9">
    <source>
        <dbReference type="Proteomes" id="UP001595847"/>
    </source>
</evidence>
<proteinExistence type="predicted"/>
<feature type="transmembrane region" description="Helical" evidence="7">
    <location>
        <begin position="230"/>
        <end position="252"/>
    </location>
</feature>
<dbReference type="RefSeq" id="WP_378531711.1">
    <property type="nucleotide sequence ID" value="NZ_JBHSBH010000006.1"/>
</dbReference>
<keyword evidence="5 7" id="KW-0472">Membrane</keyword>
<dbReference type="Proteomes" id="UP001595847">
    <property type="component" value="Unassembled WGS sequence"/>
</dbReference>
<evidence type="ECO:0000256" key="1">
    <source>
        <dbReference type="ARBA" id="ARBA00004141"/>
    </source>
</evidence>
<comment type="caution">
    <text evidence="8">The sequence shown here is derived from an EMBL/GenBank/DDBJ whole genome shotgun (WGS) entry which is preliminary data.</text>
</comment>
<feature type="transmembrane region" description="Helical" evidence="7">
    <location>
        <begin position="345"/>
        <end position="366"/>
    </location>
</feature>
<feature type="transmembrane region" description="Helical" evidence="7">
    <location>
        <begin position="316"/>
        <end position="338"/>
    </location>
</feature>
<protein>
    <submittedName>
        <fullName evidence="8">OPT/YSL family transporter</fullName>
    </submittedName>
</protein>
<dbReference type="EMBL" id="JBHSBH010000006">
    <property type="protein sequence ID" value="MFC3996023.1"/>
    <property type="molecule type" value="Genomic_DNA"/>
</dbReference>
<feature type="transmembrane region" description="Helical" evidence="7">
    <location>
        <begin position="87"/>
        <end position="112"/>
    </location>
</feature>
<dbReference type="Pfam" id="PF03169">
    <property type="entry name" value="OPT"/>
    <property type="match status" value="1"/>
</dbReference>
<name>A0ABV8FL27_9ACTN</name>
<gene>
    <name evidence="8" type="ORF">ACFOVU_08860</name>
</gene>
<evidence type="ECO:0000256" key="3">
    <source>
        <dbReference type="ARBA" id="ARBA00022692"/>
    </source>
</evidence>
<dbReference type="InterPro" id="IPR004813">
    <property type="entry name" value="OPT"/>
</dbReference>
<evidence type="ECO:0000256" key="2">
    <source>
        <dbReference type="ARBA" id="ARBA00022448"/>
    </source>
</evidence>
<feature type="transmembrane region" description="Helical" evidence="7">
    <location>
        <begin position="118"/>
        <end position="137"/>
    </location>
</feature>
<evidence type="ECO:0000256" key="4">
    <source>
        <dbReference type="ARBA" id="ARBA00022989"/>
    </source>
</evidence>
<evidence type="ECO:0000256" key="5">
    <source>
        <dbReference type="ARBA" id="ARBA00023136"/>
    </source>
</evidence>
<accession>A0ABV8FL27</accession>
<feature type="transmembrane region" description="Helical" evidence="7">
    <location>
        <begin position="292"/>
        <end position="310"/>
    </location>
</feature>
<feature type="transmembrane region" description="Helical" evidence="7">
    <location>
        <begin position="415"/>
        <end position="433"/>
    </location>
</feature>